<dbReference type="SUPFAM" id="SSF55073">
    <property type="entry name" value="Nucleotide cyclase"/>
    <property type="match status" value="1"/>
</dbReference>
<feature type="coiled-coil region" evidence="3">
    <location>
        <begin position="382"/>
        <end position="416"/>
    </location>
</feature>
<keyword evidence="3" id="KW-0175">Coiled coil</keyword>
<dbReference type="InterPro" id="IPR003660">
    <property type="entry name" value="HAMP_dom"/>
</dbReference>
<dbReference type="InterPro" id="IPR043128">
    <property type="entry name" value="Rev_trsase/Diguanyl_cyclase"/>
</dbReference>
<dbReference type="PANTHER" id="PTHR45138:SF9">
    <property type="entry name" value="DIGUANYLATE CYCLASE DGCM-RELATED"/>
    <property type="match status" value="1"/>
</dbReference>
<dbReference type="GO" id="GO:0005886">
    <property type="term" value="C:plasma membrane"/>
    <property type="evidence" value="ECO:0007669"/>
    <property type="project" value="TreeGrafter"/>
</dbReference>
<keyword evidence="4" id="KW-1133">Transmembrane helix</keyword>
<evidence type="ECO:0000259" key="6">
    <source>
        <dbReference type="PROSITE" id="PS50887"/>
    </source>
</evidence>
<dbReference type="PROSITE" id="PS50887">
    <property type="entry name" value="GGDEF"/>
    <property type="match status" value="1"/>
</dbReference>
<dbReference type="GO" id="GO:0043709">
    <property type="term" value="P:cell adhesion involved in single-species biofilm formation"/>
    <property type="evidence" value="ECO:0007669"/>
    <property type="project" value="TreeGrafter"/>
</dbReference>
<comment type="catalytic activity">
    <reaction evidence="2">
        <text>2 GTP = 3',3'-c-di-GMP + 2 diphosphate</text>
        <dbReference type="Rhea" id="RHEA:24898"/>
        <dbReference type="ChEBI" id="CHEBI:33019"/>
        <dbReference type="ChEBI" id="CHEBI:37565"/>
        <dbReference type="ChEBI" id="CHEBI:58805"/>
        <dbReference type="EC" id="2.7.7.65"/>
    </reaction>
</comment>
<evidence type="ECO:0000313" key="7">
    <source>
        <dbReference type="EMBL" id="SDD03033.1"/>
    </source>
</evidence>
<proteinExistence type="predicted"/>
<dbReference type="OrthoDB" id="9813903at2"/>
<dbReference type="Gene3D" id="6.10.340.10">
    <property type="match status" value="1"/>
</dbReference>
<dbReference type="InterPro" id="IPR000160">
    <property type="entry name" value="GGDEF_dom"/>
</dbReference>
<dbReference type="Proteomes" id="UP000198781">
    <property type="component" value="Unassembled WGS sequence"/>
</dbReference>
<feature type="domain" description="GGDEF" evidence="6">
    <location>
        <begin position="444"/>
        <end position="579"/>
    </location>
</feature>
<protein>
    <recommendedName>
        <fullName evidence="1">diguanylate cyclase</fullName>
        <ecNumber evidence="1">2.7.7.65</ecNumber>
    </recommendedName>
</protein>
<organism evidence="7 8">
    <name type="scientific">Paracidovorax valerianellae</name>
    <dbReference type="NCBI Taxonomy" id="187868"/>
    <lineage>
        <taxon>Bacteria</taxon>
        <taxon>Pseudomonadati</taxon>
        <taxon>Pseudomonadota</taxon>
        <taxon>Betaproteobacteria</taxon>
        <taxon>Burkholderiales</taxon>
        <taxon>Comamonadaceae</taxon>
        <taxon>Paracidovorax</taxon>
    </lineage>
</organism>
<dbReference type="NCBIfam" id="TIGR00254">
    <property type="entry name" value="GGDEF"/>
    <property type="match status" value="1"/>
</dbReference>
<dbReference type="Pfam" id="PF00672">
    <property type="entry name" value="HAMP"/>
    <property type="match status" value="1"/>
</dbReference>
<sequence>MSLSRLLRLFGALVVLATMLLVGRIATTEYQLVRASAASVEAIDQLRAGLLAAEMVSRERGPTNGALGGASPLPAELQQALAQARTRTDRAFDALHGVLSARAGDAMRVDAARRVAAAKLALATARSAVDEVVAQPKAERAPESIRSAVYGMVAIVPLLAPVTSSLANAARQNYPALADDVQVARLTAELREFAGLLGSHFTAALARQQPFSAEERRAIEQTRGRIAQLRFLIELRLSVPEQPRPIAQAWQTVQQRYFRDTGPLIDRMIAAGESDGRYGLDAAGFAALYVPDMNTIFEVRDTLLTQLRERASAEYARAVRMLGLVAAGSVLLLALLAAALSMVDRRVLSPLVQTARALKALANNDLDAPLPQPTANDEMAAVIRAARELQLQTRQRESLERERNSLIAQLREQSNTDFLTGLPNRRAFFDAAESVLAQARRHGFGVVIVILDVDRFKLLNDQWGHAVGDQALVAVARTLRSELRLGDLVGRFGGEEFVVLLSHCDPAHGVRLAERLREAVADLQLLLPASPQPLRLTASFGVADSGRHGLVLDQLLSEADAAMYRAKETGRNRVVLAEPKVDTGAGELTAV</sequence>
<evidence type="ECO:0000256" key="2">
    <source>
        <dbReference type="ARBA" id="ARBA00034247"/>
    </source>
</evidence>
<dbReference type="PROSITE" id="PS50885">
    <property type="entry name" value="HAMP"/>
    <property type="match status" value="1"/>
</dbReference>
<feature type="transmembrane region" description="Helical" evidence="4">
    <location>
        <begin position="6"/>
        <end position="26"/>
    </location>
</feature>
<dbReference type="GO" id="GO:0052621">
    <property type="term" value="F:diguanylate cyclase activity"/>
    <property type="evidence" value="ECO:0007669"/>
    <property type="project" value="UniProtKB-EC"/>
</dbReference>
<dbReference type="InterPro" id="IPR029787">
    <property type="entry name" value="Nucleotide_cyclase"/>
</dbReference>
<keyword evidence="4" id="KW-0812">Transmembrane</keyword>
<gene>
    <name evidence="7" type="ORF">SAMN05192589_104125</name>
</gene>
<dbReference type="STRING" id="187868.SAMN05192589_104125"/>
<dbReference type="EMBL" id="FMZC01000004">
    <property type="protein sequence ID" value="SDD03033.1"/>
    <property type="molecule type" value="Genomic_DNA"/>
</dbReference>
<dbReference type="GO" id="GO:1902201">
    <property type="term" value="P:negative regulation of bacterial-type flagellum-dependent cell motility"/>
    <property type="evidence" value="ECO:0007669"/>
    <property type="project" value="TreeGrafter"/>
</dbReference>
<dbReference type="AlphaFoldDB" id="A0A1G6RF75"/>
<feature type="domain" description="HAMP" evidence="5">
    <location>
        <begin position="345"/>
        <end position="398"/>
    </location>
</feature>
<evidence type="ECO:0000256" key="3">
    <source>
        <dbReference type="SAM" id="Coils"/>
    </source>
</evidence>
<dbReference type="SMART" id="SM00304">
    <property type="entry name" value="HAMP"/>
    <property type="match status" value="1"/>
</dbReference>
<accession>A0A1G6RF75</accession>
<evidence type="ECO:0000259" key="5">
    <source>
        <dbReference type="PROSITE" id="PS50885"/>
    </source>
</evidence>
<keyword evidence="8" id="KW-1185">Reference proteome</keyword>
<evidence type="ECO:0000256" key="1">
    <source>
        <dbReference type="ARBA" id="ARBA00012528"/>
    </source>
</evidence>
<evidence type="ECO:0000256" key="4">
    <source>
        <dbReference type="SAM" id="Phobius"/>
    </source>
</evidence>
<dbReference type="InterPro" id="IPR050469">
    <property type="entry name" value="Diguanylate_Cyclase"/>
</dbReference>
<dbReference type="CDD" id="cd01949">
    <property type="entry name" value="GGDEF"/>
    <property type="match status" value="1"/>
</dbReference>
<dbReference type="SMART" id="SM00267">
    <property type="entry name" value="GGDEF"/>
    <property type="match status" value="1"/>
</dbReference>
<dbReference type="FunFam" id="3.30.70.270:FF:000001">
    <property type="entry name" value="Diguanylate cyclase domain protein"/>
    <property type="match status" value="1"/>
</dbReference>
<reference evidence="7 8" key="1">
    <citation type="submission" date="2016-10" db="EMBL/GenBank/DDBJ databases">
        <authorList>
            <person name="de Groot N.N."/>
        </authorList>
    </citation>
    <scope>NUCLEOTIDE SEQUENCE [LARGE SCALE GENOMIC DNA]</scope>
    <source>
        <strain evidence="7 8">DSM 16619</strain>
    </source>
</reference>
<name>A0A1G6RF75_9BURK</name>
<dbReference type="Pfam" id="PF00990">
    <property type="entry name" value="GGDEF"/>
    <property type="match status" value="1"/>
</dbReference>
<dbReference type="Gene3D" id="3.30.70.270">
    <property type="match status" value="1"/>
</dbReference>
<dbReference type="RefSeq" id="WP_092742344.1">
    <property type="nucleotide sequence ID" value="NZ_FMZC01000004.1"/>
</dbReference>
<dbReference type="PANTHER" id="PTHR45138">
    <property type="entry name" value="REGULATORY COMPONENTS OF SENSORY TRANSDUCTION SYSTEM"/>
    <property type="match status" value="1"/>
</dbReference>
<dbReference type="EC" id="2.7.7.65" evidence="1"/>
<dbReference type="GO" id="GO:0007165">
    <property type="term" value="P:signal transduction"/>
    <property type="evidence" value="ECO:0007669"/>
    <property type="project" value="InterPro"/>
</dbReference>
<feature type="transmembrane region" description="Helical" evidence="4">
    <location>
        <begin position="318"/>
        <end position="343"/>
    </location>
</feature>
<keyword evidence="4" id="KW-0472">Membrane</keyword>
<evidence type="ECO:0000313" key="8">
    <source>
        <dbReference type="Proteomes" id="UP000198781"/>
    </source>
</evidence>